<keyword evidence="5" id="KW-1185">Reference proteome</keyword>
<reference evidence="4 5" key="1">
    <citation type="submission" date="2014-07" db="EMBL/GenBank/DDBJ databases">
        <title>Complete genome sequence of Corynebacterium atypicum DSM 44849: identifiction of the mycolic acid biosynthesis genes.</title>
        <authorList>
            <person name="Tippelt A."/>
            <person name="Mollmann S."/>
            <person name="Albersmeier A."/>
            <person name="Jaenicke S."/>
            <person name="Ruckert C."/>
            <person name="Tauch A."/>
        </authorList>
    </citation>
    <scope>NUCLEOTIDE SEQUENCE [LARGE SCALE GENOMIC DNA]</scope>
    <source>
        <strain evidence="4 5">R2070</strain>
    </source>
</reference>
<dbReference type="InterPro" id="IPR029903">
    <property type="entry name" value="RmlD-like-bd"/>
</dbReference>
<dbReference type="InterPro" id="IPR036291">
    <property type="entry name" value="NAD(P)-bd_dom_sf"/>
</dbReference>
<dbReference type="InterPro" id="IPR005913">
    <property type="entry name" value="dTDP_dehydrorham_reduct"/>
</dbReference>
<sequence>MSIVITGAGGQLGQALQLTAPARLTGAIRALRRADLDITDARAVASSPLLEGAQLVLNCAADTAVDAAEDPECAGQAEAVNALAPELLAARCAAEGAHLVHVSTDYVFGAGACGPTLGTDDAAGGAARRPLRPSDPTCPESVYGRTKLAGERAVLDGTPAATVVRTAWVFSGALLPEHRDFVSTMLRLARAGKDPAVVCDQVGSPTYVADLARALWRLCALRLGYAPAAEYAAEAKRLPARGVVHAVGAGQASWFEVAREVFAAAGYDPERVASTDSAGYPQKAPRPAWSVLCSDFNLPEWRSGIARAVAARL</sequence>
<keyword evidence="2" id="KW-0560">Oxidoreductase</keyword>
<gene>
    <name evidence="4" type="ORF">CATYP_02700</name>
</gene>
<evidence type="ECO:0000259" key="3">
    <source>
        <dbReference type="Pfam" id="PF04321"/>
    </source>
</evidence>
<dbReference type="PANTHER" id="PTHR10491">
    <property type="entry name" value="DTDP-4-DEHYDRORHAMNOSE REDUCTASE"/>
    <property type="match status" value="1"/>
</dbReference>
<comment type="similarity">
    <text evidence="1 2">Belongs to the dTDP-4-dehydrorhamnose reductase family.</text>
</comment>
<dbReference type="EC" id="1.1.1.133" evidence="2"/>
<evidence type="ECO:0000256" key="1">
    <source>
        <dbReference type="ARBA" id="ARBA00010944"/>
    </source>
</evidence>
<name>A0ABM5QLW3_9CORY</name>
<organism evidence="4 5">
    <name type="scientific">Corynebacterium atypicum</name>
    <dbReference type="NCBI Taxonomy" id="191610"/>
    <lineage>
        <taxon>Bacteria</taxon>
        <taxon>Bacillati</taxon>
        <taxon>Actinomycetota</taxon>
        <taxon>Actinomycetes</taxon>
        <taxon>Mycobacteriales</taxon>
        <taxon>Corynebacteriaceae</taxon>
        <taxon>Corynebacterium</taxon>
    </lineage>
</organism>
<dbReference type="Gene3D" id="3.90.25.10">
    <property type="entry name" value="UDP-galactose 4-epimerase, domain 1"/>
    <property type="match status" value="1"/>
</dbReference>
<dbReference type="Pfam" id="PF04321">
    <property type="entry name" value="RmlD_sub_bind"/>
    <property type="match status" value="1"/>
</dbReference>
<keyword evidence="2" id="KW-0521">NADP</keyword>
<dbReference type="RefSeq" id="WP_038604651.1">
    <property type="nucleotide sequence ID" value="NZ_CP008944.1"/>
</dbReference>
<comment type="function">
    <text evidence="2">Catalyzes the reduction of dTDP-6-deoxy-L-lyxo-4-hexulose to yield dTDP-L-rhamnose.</text>
</comment>
<evidence type="ECO:0000256" key="2">
    <source>
        <dbReference type="RuleBase" id="RU364082"/>
    </source>
</evidence>
<dbReference type="Proteomes" id="UP000028504">
    <property type="component" value="Chromosome"/>
</dbReference>
<dbReference type="EMBL" id="CP008944">
    <property type="protein sequence ID" value="AIG63770.1"/>
    <property type="molecule type" value="Genomic_DNA"/>
</dbReference>
<comment type="pathway">
    <text evidence="2">Carbohydrate biosynthesis; dTDP-L-rhamnose biosynthesis.</text>
</comment>
<accession>A0ABM5QLW3</accession>
<proteinExistence type="inferred from homology"/>
<feature type="domain" description="RmlD-like substrate binding" evidence="3">
    <location>
        <begin position="1"/>
        <end position="310"/>
    </location>
</feature>
<dbReference type="Gene3D" id="3.40.50.720">
    <property type="entry name" value="NAD(P)-binding Rossmann-like Domain"/>
    <property type="match status" value="1"/>
</dbReference>
<protein>
    <recommendedName>
        <fullName evidence="2">dTDP-4-dehydrorhamnose reductase</fullName>
        <ecNumber evidence="2">1.1.1.133</ecNumber>
    </recommendedName>
</protein>
<dbReference type="PANTHER" id="PTHR10491:SF4">
    <property type="entry name" value="METHIONINE ADENOSYLTRANSFERASE 2 SUBUNIT BETA"/>
    <property type="match status" value="1"/>
</dbReference>
<dbReference type="SUPFAM" id="SSF51735">
    <property type="entry name" value="NAD(P)-binding Rossmann-fold domains"/>
    <property type="match status" value="1"/>
</dbReference>
<evidence type="ECO:0000313" key="4">
    <source>
        <dbReference type="EMBL" id="AIG63770.1"/>
    </source>
</evidence>
<dbReference type="CDD" id="cd05254">
    <property type="entry name" value="dTDP_HR_like_SDR_e"/>
    <property type="match status" value="1"/>
</dbReference>
<evidence type="ECO:0000313" key="5">
    <source>
        <dbReference type="Proteomes" id="UP000028504"/>
    </source>
</evidence>